<evidence type="ECO:0000256" key="1">
    <source>
        <dbReference type="SAM" id="MobiDB-lite"/>
    </source>
</evidence>
<dbReference type="RefSeq" id="WP_037616411.1">
    <property type="nucleotide sequence ID" value="NZ_JPEN01000062.1"/>
</dbReference>
<dbReference type="InterPro" id="IPR007621">
    <property type="entry name" value="TPM_dom"/>
</dbReference>
<keyword evidence="2" id="KW-1133">Transmembrane helix</keyword>
<evidence type="ECO:0000256" key="2">
    <source>
        <dbReference type="SAM" id="Phobius"/>
    </source>
</evidence>
<sequence>MLKKFITLLTTLLLSLLMIGTVCAEEETSYIRDEVSAFSSEEIAEINKAAKEIDERYHFKVYFLAAKSAGEDGIQAYAEKIYQEAAGTAEGVLLAVDEEKDEWIVYYAGNAEEKLGEKSDDILWEAFESGENNYSCVRYYLNKVVKLLDSSANKLLVDDADLLKPEQEKVLLEKLEDISQRQKCDVVVVTVKSLEGKSVQDFADDYFDYNGYGQGKNHDGLLLLVSMTERKWHISTTGYGITAFTDAGLDYLSKQFLPDLKDGDYNAAFTTYAEQCDDFLTQARKGQPYDVHNLPKEPLDWYWIPGALAIGFGIAYLIVTGMKGQLKSVHYQTGAADYIKKNSLQITNSQEFFLFSKVSKQPKPEPSSNSSSGGSTTHTSSSGRSHGGSGGGF</sequence>
<keyword evidence="2" id="KW-0472">Membrane</keyword>
<feature type="domain" description="TPM" evidence="4">
    <location>
        <begin position="157"/>
        <end position="277"/>
    </location>
</feature>
<dbReference type="Pfam" id="PF04536">
    <property type="entry name" value="TPM_phosphatase"/>
    <property type="match status" value="2"/>
</dbReference>
<dbReference type="AlphaFoldDB" id="A0A0A0DHE0"/>
<dbReference type="Proteomes" id="UP000030019">
    <property type="component" value="Unassembled WGS sequence"/>
</dbReference>
<dbReference type="PATRIC" id="fig|176090.4.peg.987"/>
<accession>A0A0A0DHE0</accession>
<dbReference type="PANTHER" id="PTHR30373">
    <property type="entry name" value="UPF0603 PROTEIN YGCG"/>
    <property type="match status" value="1"/>
</dbReference>
<protein>
    <recommendedName>
        <fullName evidence="4">TPM domain-containing protein</fullName>
    </recommendedName>
</protein>
<dbReference type="Gene3D" id="3.10.310.50">
    <property type="match status" value="2"/>
</dbReference>
<keyword evidence="6" id="KW-1185">Reference proteome</keyword>
<dbReference type="EMBL" id="JPEN01000062">
    <property type="protein sequence ID" value="KGM37278.1"/>
    <property type="molecule type" value="Genomic_DNA"/>
</dbReference>
<dbReference type="eggNOG" id="COG1512">
    <property type="taxonomic scope" value="Bacteria"/>
</dbReference>
<dbReference type="PANTHER" id="PTHR30373:SF2">
    <property type="entry name" value="UPF0603 PROTEIN YGCG"/>
    <property type="match status" value="1"/>
</dbReference>
<evidence type="ECO:0000313" key="6">
    <source>
        <dbReference type="Proteomes" id="UP000030019"/>
    </source>
</evidence>
<gene>
    <name evidence="5" type="ORF">SSIN_1018</name>
</gene>
<organism evidence="5 6">
    <name type="scientific">Streptococcus sinensis</name>
    <dbReference type="NCBI Taxonomy" id="176090"/>
    <lineage>
        <taxon>Bacteria</taxon>
        <taxon>Bacillati</taxon>
        <taxon>Bacillota</taxon>
        <taxon>Bacilli</taxon>
        <taxon>Lactobacillales</taxon>
        <taxon>Streptococcaceae</taxon>
        <taxon>Streptococcus</taxon>
    </lineage>
</organism>
<feature type="domain" description="TPM" evidence="4">
    <location>
        <begin position="32"/>
        <end position="115"/>
    </location>
</feature>
<dbReference type="STRING" id="176090.SSIN_1018"/>
<feature type="transmembrane region" description="Helical" evidence="2">
    <location>
        <begin position="301"/>
        <end position="319"/>
    </location>
</feature>
<evidence type="ECO:0000259" key="4">
    <source>
        <dbReference type="Pfam" id="PF04536"/>
    </source>
</evidence>
<evidence type="ECO:0000313" key="5">
    <source>
        <dbReference type="EMBL" id="KGM37278.1"/>
    </source>
</evidence>
<keyword evidence="3" id="KW-0732">Signal</keyword>
<feature type="chain" id="PRO_5001968498" description="TPM domain-containing protein" evidence="3">
    <location>
        <begin position="25"/>
        <end position="393"/>
    </location>
</feature>
<reference evidence="5 6" key="1">
    <citation type="submission" date="2014-06" db="EMBL/GenBank/DDBJ databases">
        <authorList>
            <person name="Teng J.L."/>
            <person name="Huang Y."/>
            <person name="Tse H."/>
            <person name="Lau S.K."/>
            <person name="Woo P.C."/>
        </authorList>
    </citation>
    <scope>NUCLEOTIDE SEQUENCE [LARGE SCALE GENOMIC DNA]</scope>
    <source>
        <strain evidence="5 6">HKU4</strain>
    </source>
</reference>
<feature type="signal peptide" evidence="3">
    <location>
        <begin position="1"/>
        <end position="24"/>
    </location>
</feature>
<evidence type="ECO:0000256" key="3">
    <source>
        <dbReference type="SAM" id="SignalP"/>
    </source>
</evidence>
<comment type="caution">
    <text evidence="5">The sequence shown here is derived from an EMBL/GenBank/DDBJ whole genome shotgun (WGS) entry which is preliminary data.</text>
</comment>
<keyword evidence="2" id="KW-0812">Transmembrane</keyword>
<feature type="region of interest" description="Disordered" evidence="1">
    <location>
        <begin position="358"/>
        <end position="393"/>
    </location>
</feature>
<name>A0A0A0DHE0_9STRE</name>
<feature type="compositionally biased region" description="Low complexity" evidence="1">
    <location>
        <begin position="367"/>
        <end position="384"/>
    </location>
</feature>
<proteinExistence type="predicted"/>